<dbReference type="InterPro" id="IPR031632">
    <property type="entry name" value="SVIP"/>
</dbReference>
<keyword evidence="1" id="KW-0519">Myristate</keyword>
<feature type="region of interest" description="Disordered" evidence="4">
    <location>
        <begin position="1"/>
        <end position="117"/>
    </location>
</feature>
<feature type="compositionally biased region" description="Low complexity" evidence="4">
    <location>
        <begin position="61"/>
        <end position="70"/>
    </location>
</feature>
<dbReference type="EMBL" id="CP051143">
    <property type="protein sequence ID" value="QIX02515.1"/>
    <property type="molecule type" value="Genomic_DNA"/>
</dbReference>
<organism evidence="5 6">
    <name type="scientific">Peltaster fructicola</name>
    <dbReference type="NCBI Taxonomy" id="286661"/>
    <lineage>
        <taxon>Eukaryota</taxon>
        <taxon>Fungi</taxon>
        <taxon>Dikarya</taxon>
        <taxon>Ascomycota</taxon>
        <taxon>Pezizomycotina</taxon>
        <taxon>Dothideomycetes</taxon>
        <taxon>Dothideomycetes incertae sedis</taxon>
        <taxon>Peltaster</taxon>
    </lineage>
</organism>
<name>A0A6H0Y6J0_9PEZI</name>
<evidence type="ECO:0000313" key="6">
    <source>
        <dbReference type="Proteomes" id="UP000503462"/>
    </source>
</evidence>
<gene>
    <name evidence="5" type="ORF">AMS68_008032</name>
</gene>
<proteinExistence type="predicted"/>
<accession>A0A6H0Y6J0</accession>
<dbReference type="AlphaFoldDB" id="A0A6H0Y6J0"/>
<feature type="compositionally biased region" description="Polar residues" evidence="4">
    <location>
        <begin position="81"/>
        <end position="99"/>
    </location>
</feature>
<keyword evidence="6" id="KW-1185">Reference proteome</keyword>
<dbReference type="Proteomes" id="UP000503462">
    <property type="component" value="Chromosome 5"/>
</dbReference>
<evidence type="ECO:0000256" key="1">
    <source>
        <dbReference type="ARBA" id="ARBA00022707"/>
    </source>
</evidence>
<dbReference type="Pfam" id="PF15811">
    <property type="entry name" value="SVIP"/>
    <property type="match status" value="1"/>
</dbReference>
<keyword evidence="3" id="KW-0449">Lipoprotein</keyword>
<dbReference type="OrthoDB" id="5415072at2759"/>
<keyword evidence="2" id="KW-0564">Palmitate</keyword>
<reference evidence="5 6" key="1">
    <citation type="journal article" date="2016" name="Sci. Rep.">
        <title>Peltaster fructicola genome reveals evolution from an invasive phytopathogen to an ectophytic parasite.</title>
        <authorList>
            <person name="Xu C."/>
            <person name="Chen H."/>
            <person name="Gleason M.L."/>
            <person name="Xu J.R."/>
            <person name="Liu H."/>
            <person name="Zhang R."/>
            <person name="Sun G."/>
        </authorList>
    </citation>
    <scope>NUCLEOTIDE SEQUENCE [LARGE SCALE GENOMIC DNA]</scope>
    <source>
        <strain evidence="5 6">LNHT1506</strain>
    </source>
</reference>
<sequence length="117" mass="12058">MGNCCGRTSGNFSGEGRTLDTGDAQPARPVQQSKASAPQGGRTLGKPSQTGDTISPKEAAARAAEARAAAQGSSKGALGQKLNQQRQQSQTATLAQNARDNLAVRDADTATQARKYN</sequence>
<evidence type="ECO:0000256" key="2">
    <source>
        <dbReference type="ARBA" id="ARBA00023139"/>
    </source>
</evidence>
<evidence type="ECO:0000313" key="5">
    <source>
        <dbReference type="EMBL" id="QIX02515.1"/>
    </source>
</evidence>
<evidence type="ECO:0000256" key="4">
    <source>
        <dbReference type="SAM" id="MobiDB-lite"/>
    </source>
</evidence>
<protein>
    <submittedName>
        <fullName evidence="5">Uncharacterized protein</fullName>
    </submittedName>
</protein>
<evidence type="ECO:0000256" key="3">
    <source>
        <dbReference type="ARBA" id="ARBA00023288"/>
    </source>
</evidence>
<feature type="compositionally biased region" description="Polar residues" evidence="4">
    <location>
        <begin position="1"/>
        <end position="12"/>
    </location>
</feature>